<keyword evidence="7" id="KW-0443">Lipid metabolism</keyword>
<dbReference type="EMBL" id="LSMT01000093">
    <property type="protein sequence ID" value="PFX27927.1"/>
    <property type="molecule type" value="Genomic_DNA"/>
</dbReference>
<dbReference type="AlphaFoldDB" id="A0A2B4SHA5"/>
<evidence type="ECO:0000256" key="7">
    <source>
        <dbReference type="ARBA" id="ARBA00023098"/>
    </source>
</evidence>
<evidence type="ECO:0000313" key="13">
    <source>
        <dbReference type="Proteomes" id="UP000225706"/>
    </source>
</evidence>
<name>A0A2B4SHA5_STYPI</name>
<keyword evidence="4" id="KW-0963">Cytoplasm</keyword>
<organism evidence="12 13">
    <name type="scientific">Stylophora pistillata</name>
    <name type="common">Smooth cauliflower coral</name>
    <dbReference type="NCBI Taxonomy" id="50429"/>
    <lineage>
        <taxon>Eukaryota</taxon>
        <taxon>Metazoa</taxon>
        <taxon>Cnidaria</taxon>
        <taxon>Anthozoa</taxon>
        <taxon>Hexacorallia</taxon>
        <taxon>Scleractinia</taxon>
        <taxon>Astrocoeniina</taxon>
        <taxon>Pocilloporidae</taxon>
        <taxon>Stylophora</taxon>
    </lineage>
</organism>
<comment type="similarity">
    <text evidence="2">Belongs to the AB hydrolase superfamily. AB hydrolase 2 family.</text>
</comment>
<evidence type="ECO:0000256" key="1">
    <source>
        <dbReference type="ARBA" id="ARBA00004496"/>
    </source>
</evidence>
<evidence type="ECO:0000259" key="11">
    <source>
        <dbReference type="Pfam" id="PF02230"/>
    </source>
</evidence>
<dbReference type="GO" id="GO:0006631">
    <property type="term" value="P:fatty acid metabolic process"/>
    <property type="evidence" value="ECO:0007669"/>
    <property type="project" value="UniProtKB-KW"/>
</dbReference>
<evidence type="ECO:0000313" key="12">
    <source>
        <dbReference type="EMBL" id="PFX27927.1"/>
    </source>
</evidence>
<dbReference type="GO" id="GO:0005737">
    <property type="term" value="C:cytoplasm"/>
    <property type="evidence" value="ECO:0007669"/>
    <property type="project" value="UniProtKB-SubCell"/>
</dbReference>
<dbReference type="GO" id="GO:0008474">
    <property type="term" value="F:palmitoyl-(protein) hydrolase activity"/>
    <property type="evidence" value="ECO:0007669"/>
    <property type="project" value="UniProtKB-EC"/>
</dbReference>
<keyword evidence="5" id="KW-0378">Hydrolase</keyword>
<dbReference type="OrthoDB" id="2418081at2759"/>
<keyword evidence="13" id="KW-1185">Reference proteome</keyword>
<evidence type="ECO:0000256" key="10">
    <source>
        <dbReference type="ARBA" id="ARBA00048656"/>
    </source>
</evidence>
<gene>
    <name evidence="12" type="primary">LYPLA1</name>
    <name evidence="12" type="ORF">AWC38_SpisGene7386</name>
</gene>
<accession>A0A2B4SHA5</accession>
<dbReference type="Gene3D" id="3.40.50.1820">
    <property type="entry name" value="alpha/beta hydrolase"/>
    <property type="match status" value="1"/>
</dbReference>
<evidence type="ECO:0000256" key="6">
    <source>
        <dbReference type="ARBA" id="ARBA00022832"/>
    </source>
</evidence>
<comment type="catalytic activity">
    <reaction evidence="10">
        <text>1-hexadecanoyl-sn-glycero-3-phosphocholine + H2O = sn-glycerol 3-phosphocholine + hexadecanoate + H(+)</text>
        <dbReference type="Rhea" id="RHEA:40435"/>
        <dbReference type="ChEBI" id="CHEBI:7896"/>
        <dbReference type="ChEBI" id="CHEBI:15377"/>
        <dbReference type="ChEBI" id="CHEBI:15378"/>
        <dbReference type="ChEBI" id="CHEBI:16870"/>
        <dbReference type="ChEBI" id="CHEBI:72998"/>
    </reaction>
    <physiologicalReaction direction="left-to-right" evidence="10">
        <dbReference type="Rhea" id="RHEA:40436"/>
    </physiologicalReaction>
</comment>
<dbReference type="STRING" id="50429.A0A2B4SHA5"/>
<evidence type="ECO:0000256" key="5">
    <source>
        <dbReference type="ARBA" id="ARBA00022801"/>
    </source>
</evidence>
<keyword evidence="6" id="KW-0276">Fatty acid metabolism</keyword>
<dbReference type="PANTHER" id="PTHR10655">
    <property type="entry name" value="LYSOPHOSPHOLIPASE-RELATED"/>
    <property type="match status" value="1"/>
</dbReference>
<comment type="caution">
    <text evidence="12">The sequence shown here is derived from an EMBL/GenBank/DDBJ whole genome shotgun (WGS) entry which is preliminary data.</text>
</comment>
<evidence type="ECO:0000256" key="3">
    <source>
        <dbReference type="ARBA" id="ARBA00012423"/>
    </source>
</evidence>
<dbReference type="Proteomes" id="UP000225706">
    <property type="component" value="Unassembled WGS sequence"/>
</dbReference>
<dbReference type="SUPFAM" id="SSF53474">
    <property type="entry name" value="alpha/beta-Hydrolases"/>
    <property type="match status" value="1"/>
</dbReference>
<proteinExistence type="inferred from homology"/>
<dbReference type="GO" id="GO:0052689">
    <property type="term" value="F:carboxylic ester hydrolase activity"/>
    <property type="evidence" value="ECO:0007669"/>
    <property type="project" value="TreeGrafter"/>
</dbReference>
<evidence type="ECO:0000256" key="8">
    <source>
        <dbReference type="ARBA" id="ARBA00031195"/>
    </source>
</evidence>
<reference evidence="13" key="1">
    <citation type="journal article" date="2017" name="bioRxiv">
        <title>Comparative analysis of the genomes of Stylophora pistillata and Acropora digitifera provides evidence for extensive differences between species of corals.</title>
        <authorList>
            <person name="Voolstra C.R."/>
            <person name="Li Y."/>
            <person name="Liew Y.J."/>
            <person name="Baumgarten S."/>
            <person name="Zoccola D."/>
            <person name="Flot J.-F."/>
            <person name="Tambutte S."/>
            <person name="Allemand D."/>
            <person name="Aranda M."/>
        </authorList>
    </citation>
    <scope>NUCLEOTIDE SEQUENCE [LARGE SCALE GENOMIC DNA]</scope>
</reference>
<dbReference type="InterPro" id="IPR003140">
    <property type="entry name" value="PLipase/COase/thioEstase"/>
</dbReference>
<dbReference type="FunFam" id="3.40.50.1820:FF:000010">
    <property type="entry name" value="Acyl-protein thioesterase 2"/>
    <property type="match status" value="1"/>
</dbReference>
<dbReference type="InterPro" id="IPR029058">
    <property type="entry name" value="AB_hydrolase_fold"/>
</dbReference>
<dbReference type="Pfam" id="PF02230">
    <property type="entry name" value="Abhydrolase_2"/>
    <property type="match status" value="1"/>
</dbReference>
<sequence>MFKFVFNSYCLFLLLYGFFFLSCVGFNDMSLMAPVIVQATAKHTASLIFLHGLGDTGHGWSAGFEEIRAPHVKYICPNAPVNPVTLNGGFRMPSWFDIKSLSPSGSEDDVGIKTAAEGIKKIIDEEIKSGIPSDRIVLGGFSQGGALALYTALTMEKPLAGILALSSWLPLHKTFPEALKGNKDTSILQCHGTADPVVAFSFGELTNQALHKLCSKHEFKAYSGLSHNSSPQEMKDVRHWISKVLP</sequence>
<feature type="domain" description="Phospholipase/carboxylesterase/thioesterase" evidence="11">
    <location>
        <begin position="34"/>
        <end position="244"/>
    </location>
</feature>
<dbReference type="InterPro" id="IPR050565">
    <property type="entry name" value="LYPA1-2/EST-like"/>
</dbReference>
<dbReference type="EC" id="3.1.2.22" evidence="3"/>
<comment type="subcellular location">
    <subcellularLocation>
        <location evidence="1">Cytoplasm</location>
    </subcellularLocation>
</comment>
<evidence type="ECO:0000256" key="4">
    <source>
        <dbReference type="ARBA" id="ARBA00022490"/>
    </source>
</evidence>
<dbReference type="PANTHER" id="PTHR10655:SF68">
    <property type="entry name" value="PALMITOYL-PROTEIN HYDROLASE"/>
    <property type="match status" value="1"/>
</dbReference>
<protein>
    <recommendedName>
        <fullName evidence="3">palmitoyl-protein hydrolase</fullName>
        <ecNumber evidence="3">3.1.2.22</ecNumber>
    </recommendedName>
    <alternativeName>
        <fullName evidence="8">Palmitoyl-protein hydrolase</fullName>
    </alternativeName>
</protein>
<evidence type="ECO:0000256" key="9">
    <source>
        <dbReference type="ARBA" id="ARBA00047337"/>
    </source>
</evidence>
<dbReference type="PROSITE" id="PS51257">
    <property type="entry name" value="PROKAR_LIPOPROTEIN"/>
    <property type="match status" value="1"/>
</dbReference>
<comment type="catalytic activity">
    <reaction evidence="9">
        <text>S-hexadecanoyl-L-cysteinyl-[protein] + H2O = L-cysteinyl-[protein] + hexadecanoate + H(+)</text>
        <dbReference type="Rhea" id="RHEA:19233"/>
        <dbReference type="Rhea" id="RHEA-COMP:10131"/>
        <dbReference type="Rhea" id="RHEA-COMP:11032"/>
        <dbReference type="ChEBI" id="CHEBI:7896"/>
        <dbReference type="ChEBI" id="CHEBI:15377"/>
        <dbReference type="ChEBI" id="CHEBI:15378"/>
        <dbReference type="ChEBI" id="CHEBI:29950"/>
        <dbReference type="ChEBI" id="CHEBI:74151"/>
        <dbReference type="EC" id="3.1.2.22"/>
    </reaction>
</comment>
<evidence type="ECO:0000256" key="2">
    <source>
        <dbReference type="ARBA" id="ARBA00006499"/>
    </source>
</evidence>